<evidence type="ECO:0000313" key="6">
    <source>
        <dbReference type="Proteomes" id="UP000823877"/>
    </source>
</evidence>
<dbReference type="HAMAP" id="MF_00023">
    <property type="entry name" value="SmpB"/>
    <property type="match status" value="1"/>
</dbReference>
<dbReference type="InterPro" id="IPR023620">
    <property type="entry name" value="SmpB"/>
</dbReference>
<gene>
    <name evidence="3 5" type="primary">smpB</name>
    <name evidence="5" type="ORF">IAA37_00635</name>
</gene>
<feature type="region of interest" description="Disordered" evidence="4">
    <location>
        <begin position="136"/>
        <end position="155"/>
    </location>
</feature>
<evidence type="ECO:0000256" key="4">
    <source>
        <dbReference type="SAM" id="MobiDB-lite"/>
    </source>
</evidence>
<comment type="similarity">
    <text evidence="3">Belongs to the SmpB family.</text>
</comment>
<evidence type="ECO:0000256" key="3">
    <source>
        <dbReference type="HAMAP-Rule" id="MF_00023"/>
    </source>
</evidence>
<dbReference type="SUPFAM" id="SSF74982">
    <property type="entry name" value="Small protein B (SmpB)"/>
    <property type="match status" value="1"/>
</dbReference>
<dbReference type="InterPro" id="IPR020081">
    <property type="entry name" value="SsrA-bd_prot_CS"/>
</dbReference>
<dbReference type="EMBL" id="DWXN01000002">
    <property type="protein sequence ID" value="HJB74166.1"/>
    <property type="molecule type" value="Genomic_DNA"/>
</dbReference>
<dbReference type="GO" id="GO:0070930">
    <property type="term" value="P:trans-translation-dependent protein tagging"/>
    <property type="evidence" value="ECO:0007669"/>
    <property type="project" value="TreeGrafter"/>
</dbReference>
<reference evidence="5" key="1">
    <citation type="journal article" date="2021" name="PeerJ">
        <title>Extensive microbial diversity within the chicken gut microbiome revealed by metagenomics and culture.</title>
        <authorList>
            <person name="Gilroy R."/>
            <person name="Ravi A."/>
            <person name="Getino M."/>
            <person name="Pursley I."/>
            <person name="Horton D.L."/>
            <person name="Alikhan N.F."/>
            <person name="Baker D."/>
            <person name="Gharbi K."/>
            <person name="Hall N."/>
            <person name="Watson M."/>
            <person name="Adriaenssens E.M."/>
            <person name="Foster-Nyarko E."/>
            <person name="Jarju S."/>
            <person name="Secka A."/>
            <person name="Antonio M."/>
            <person name="Oren A."/>
            <person name="Chaudhuri R.R."/>
            <person name="La Ragione R."/>
            <person name="Hildebrand F."/>
            <person name="Pallen M.J."/>
        </authorList>
    </citation>
    <scope>NUCLEOTIDE SEQUENCE</scope>
    <source>
        <strain evidence="5">CHK188-16595</strain>
    </source>
</reference>
<dbReference type="GO" id="GO:0005829">
    <property type="term" value="C:cytosol"/>
    <property type="evidence" value="ECO:0007669"/>
    <property type="project" value="TreeGrafter"/>
</dbReference>
<keyword evidence="1 3" id="KW-0963">Cytoplasm</keyword>
<evidence type="ECO:0000256" key="2">
    <source>
        <dbReference type="ARBA" id="ARBA00022884"/>
    </source>
</evidence>
<evidence type="ECO:0000256" key="1">
    <source>
        <dbReference type="ARBA" id="ARBA00022490"/>
    </source>
</evidence>
<dbReference type="CDD" id="cd09294">
    <property type="entry name" value="SmpB"/>
    <property type="match status" value="1"/>
</dbReference>
<accession>A0A9D2MG76</accession>
<dbReference type="Proteomes" id="UP000823877">
    <property type="component" value="Unassembled WGS sequence"/>
</dbReference>
<comment type="subcellular location">
    <subcellularLocation>
        <location evidence="3">Cytoplasm</location>
    </subcellularLocation>
    <text evidence="3">The tmRNA-SmpB complex associates with stalled 70S ribosomes.</text>
</comment>
<comment type="caution">
    <text evidence="5">The sequence shown here is derived from an EMBL/GenBank/DDBJ whole genome shotgun (WGS) entry which is preliminary data.</text>
</comment>
<organism evidence="5 6">
    <name type="scientific">Candidatus Eubacterium faecale</name>
    <dbReference type="NCBI Taxonomy" id="2838568"/>
    <lineage>
        <taxon>Bacteria</taxon>
        <taxon>Bacillati</taxon>
        <taxon>Bacillota</taxon>
        <taxon>Clostridia</taxon>
        <taxon>Eubacteriales</taxon>
        <taxon>Eubacteriaceae</taxon>
        <taxon>Eubacterium</taxon>
    </lineage>
</organism>
<dbReference type="InterPro" id="IPR000037">
    <property type="entry name" value="SsrA-bd_prot"/>
</dbReference>
<dbReference type="AlphaFoldDB" id="A0A9D2MG76"/>
<dbReference type="NCBIfam" id="NF003843">
    <property type="entry name" value="PRK05422.1"/>
    <property type="match status" value="1"/>
</dbReference>
<comment type="function">
    <text evidence="3">Required for rescue of stalled ribosomes mediated by trans-translation. Binds to transfer-messenger RNA (tmRNA), required for stable association of tmRNA with ribosomes. tmRNA and SmpB together mimic tRNA shape, replacing the anticodon stem-loop with SmpB. tmRNA is encoded by the ssrA gene; the 2 termini fold to resemble tRNA(Ala) and it encodes a 'tag peptide', a short internal open reading frame. During trans-translation Ala-aminoacylated tmRNA acts like a tRNA, entering the A-site of stalled ribosomes, displacing the stalled mRNA. The ribosome then switches to translate the ORF on the tmRNA; the nascent peptide is terminated with the 'tag peptide' encoded by the tmRNA and targeted for degradation. The ribosome is freed to recommence translation, which seems to be the essential function of trans-translation.</text>
</comment>
<dbReference type="PANTHER" id="PTHR30308:SF2">
    <property type="entry name" value="SSRA-BINDING PROTEIN"/>
    <property type="match status" value="1"/>
</dbReference>
<name>A0A9D2MG76_9FIRM</name>
<dbReference type="PANTHER" id="PTHR30308">
    <property type="entry name" value="TMRNA-BINDING COMPONENT OF TRANS-TRANSLATION TAGGING COMPLEX"/>
    <property type="match status" value="1"/>
</dbReference>
<dbReference type="GO" id="GO:0070929">
    <property type="term" value="P:trans-translation"/>
    <property type="evidence" value="ECO:0007669"/>
    <property type="project" value="UniProtKB-UniRule"/>
</dbReference>
<proteinExistence type="inferred from homology"/>
<sequence length="155" mass="18077">MDPKKDTIQVIARNKKAYHDYFVLDTYEAGIELYGTEIKSIRRGRVNLKDSYCGVDNGEMFALGMHISPYEQGNRFNRDPMRRKRLLLHKREILRLFQQSQQQGLSIVPLELYIKNGRAKLQIGLCKGKKLHDKRETAAKKDAQRAIERAMKAQR</sequence>
<dbReference type="NCBIfam" id="TIGR00086">
    <property type="entry name" value="smpB"/>
    <property type="match status" value="1"/>
</dbReference>
<keyword evidence="2 3" id="KW-0694">RNA-binding</keyword>
<dbReference type="GO" id="GO:0003723">
    <property type="term" value="F:RNA binding"/>
    <property type="evidence" value="ECO:0007669"/>
    <property type="project" value="UniProtKB-UniRule"/>
</dbReference>
<dbReference type="Pfam" id="PF01668">
    <property type="entry name" value="SmpB"/>
    <property type="match status" value="1"/>
</dbReference>
<dbReference type="Gene3D" id="2.40.280.10">
    <property type="match status" value="1"/>
</dbReference>
<reference evidence="5" key="2">
    <citation type="submission" date="2021-04" db="EMBL/GenBank/DDBJ databases">
        <authorList>
            <person name="Gilroy R."/>
        </authorList>
    </citation>
    <scope>NUCLEOTIDE SEQUENCE</scope>
    <source>
        <strain evidence="5">CHK188-16595</strain>
    </source>
</reference>
<evidence type="ECO:0000313" key="5">
    <source>
        <dbReference type="EMBL" id="HJB74166.1"/>
    </source>
</evidence>
<protein>
    <recommendedName>
        <fullName evidence="3">SsrA-binding protein</fullName>
    </recommendedName>
    <alternativeName>
        <fullName evidence="3">Small protein B</fullName>
    </alternativeName>
</protein>
<dbReference type="PROSITE" id="PS01317">
    <property type="entry name" value="SSRP"/>
    <property type="match status" value="1"/>
</dbReference>